<dbReference type="Gene3D" id="3.60.10.10">
    <property type="entry name" value="Endonuclease/exonuclease/phosphatase"/>
    <property type="match status" value="1"/>
</dbReference>
<evidence type="ECO:0000313" key="1">
    <source>
        <dbReference type="EMBL" id="GAA0164615.1"/>
    </source>
</evidence>
<evidence type="ECO:0000313" key="2">
    <source>
        <dbReference type="Proteomes" id="UP001454036"/>
    </source>
</evidence>
<dbReference type="AlphaFoldDB" id="A0AAV3QP68"/>
<sequence>MEGDLADIVVHNVLGKGGNVDERVKGGNERKASLSPSKVEAAWGDEKCDHEVNGIKDSILFSEFNQPVVVTDNLYAFLDRLQDGEGKENKLGRNKNKVRCEHFDSVYSSCLKDWRCVHNTVVGKVGRIWICWNPKNVDLCMRNMGQQHIMVEVSQLNNGDQCIMSAIYGDNLRVERQKLWRNIEKCCAIVGGRPWLLTGDFNCVLSMNEAMGGGSSDLLVVQEFRDCVEKVKLEDVAGKGCNFTWFRGATMSKLDRVTVNREWCSKYSRSYVVFEAPELSDHTPMSIMVEEVQVQFGSTFKFHEFWYKHAEYMELLKRVWAVEVDGNEMVVIRKKLTEVKKALKEFNLKHFNKFSHQVKEKEFEVEMVQKSILSGNGSDGDYYKEKKIREEFYILKSVEESYFRAKARVSWTMLGDDCTKFFHAKMRSH</sequence>
<protein>
    <submittedName>
        <fullName evidence="1">Uncharacterized protein</fullName>
    </submittedName>
</protein>
<dbReference type="InterPro" id="IPR036691">
    <property type="entry name" value="Endo/exonu/phosph_ase_sf"/>
</dbReference>
<accession>A0AAV3QP68</accession>
<comment type="caution">
    <text evidence="1">The sequence shown here is derived from an EMBL/GenBank/DDBJ whole genome shotgun (WGS) entry which is preliminary data.</text>
</comment>
<name>A0AAV3QP68_LITER</name>
<reference evidence="1 2" key="1">
    <citation type="submission" date="2024-01" db="EMBL/GenBank/DDBJ databases">
        <title>The complete chloroplast genome sequence of Lithospermum erythrorhizon: insights into the phylogenetic relationship among Boraginaceae species and the maternal lineages of purple gromwells.</title>
        <authorList>
            <person name="Okada T."/>
            <person name="Watanabe K."/>
        </authorList>
    </citation>
    <scope>NUCLEOTIDE SEQUENCE [LARGE SCALE GENOMIC DNA]</scope>
</reference>
<dbReference type="Proteomes" id="UP001454036">
    <property type="component" value="Unassembled WGS sequence"/>
</dbReference>
<keyword evidence="2" id="KW-1185">Reference proteome</keyword>
<dbReference type="SUPFAM" id="SSF56219">
    <property type="entry name" value="DNase I-like"/>
    <property type="match status" value="1"/>
</dbReference>
<dbReference type="PANTHER" id="PTHR33710:SF71">
    <property type="entry name" value="ENDONUCLEASE_EXONUCLEASE_PHOSPHATASE DOMAIN-CONTAINING PROTEIN"/>
    <property type="match status" value="1"/>
</dbReference>
<gene>
    <name evidence="1" type="ORF">LIER_20208</name>
</gene>
<organism evidence="1 2">
    <name type="scientific">Lithospermum erythrorhizon</name>
    <name type="common">Purple gromwell</name>
    <name type="synonym">Lithospermum officinale var. erythrorhizon</name>
    <dbReference type="NCBI Taxonomy" id="34254"/>
    <lineage>
        <taxon>Eukaryota</taxon>
        <taxon>Viridiplantae</taxon>
        <taxon>Streptophyta</taxon>
        <taxon>Embryophyta</taxon>
        <taxon>Tracheophyta</taxon>
        <taxon>Spermatophyta</taxon>
        <taxon>Magnoliopsida</taxon>
        <taxon>eudicotyledons</taxon>
        <taxon>Gunneridae</taxon>
        <taxon>Pentapetalae</taxon>
        <taxon>asterids</taxon>
        <taxon>lamiids</taxon>
        <taxon>Boraginales</taxon>
        <taxon>Boraginaceae</taxon>
        <taxon>Boraginoideae</taxon>
        <taxon>Lithospermeae</taxon>
        <taxon>Lithospermum</taxon>
    </lineage>
</organism>
<dbReference type="EMBL" id="BAABME010005107">
    <property type="protein sequence ID" value="GAA0164615.1"/>
    <property type="molecule type" value="Genomic_DNA"/>
</dbReference>
<proteinExistence type="predicted"/>
<dbReference type="PANTHER" id="PTHR33710">
    <property type="entry name" value="BNAC02G09200D PROTEIN"/>
    <property type="match status" value="1"/>
</dbReference>